<keyword evidence="9" id="KW-0460">Magnesium</keyword>
<dbReference type="Proteomes" id="UP000757540">
    <property type="component" value="Unassembled WGS sequence"/>
</dbReference>
<feature type="domain" description="Toprim" evidence="15">
    <location>
        <begin position="267"/>
        <end position="364"/>
    </location>
</feature>
<evidence type="ECO:0000256" key="13">
    <source>
        <dbReference type="PIRNR" id="PIRNR002811"/>
    </source>
</evidence>
<dbReference type="PANTHER" id="PTHR30313">
    <property type="entry name" value="DNA PRIMASE"/>
    <property type="match status" value="1"/>
</dbReference>
<dbReference type="Pfam" id="PF13662">
    <property type="entry name" value="Toprim_4"/>
    <property type="match status" value="1"/>
</dbReference>
<evidence type="ECO:0000256" key="3">
    <source>
        <dbReference type="ARBA" id="ARBA00022679"/>
    </source>
</evidence>
<comment type="function">
    <text evidence="12 13">RNA polymerase that catalyzes the synthesis of short RNA molecules used as primers for DNA polymerase during DNA replication.</text>
</comment>
<dbReference type="InterPro" id="IPR002694">
    <property type="entry name" value="Znf_CHC2"/>
</dbReference>
<dbReference type="Pfam" id="PF08278">
    <property type="entry name" value="DnaG_DnaB_bind"/>
    <property type="match status" value="1"/>
</dbReference>
<dbReference type="EMBL" id="JABEZU010000005">
    <property type="protein sequence ID" value="NOV99051.1"/>
    <property type="molecule type" value="Genomic_DNA"/>
</dbReference>
<evidence type="ECO:0000256" key="10">
    <source>
        <dbReference type="ARBA" id="ARBA00023125"/>
    </source>
</evidence>
<evidence type="ECO:0000259" key="15">
    <source>
        <dbReference type="PROSITE" id="PS50880"/>
    </source>
</evidence>
<dbReference type="InterPro" id="IPR030846">
    <property type="entry name" value="DnaG_bac"/>
</dbReference>
<comment type="domain">
    <text evidence="12">Contains an N-terminal zinc-binding domain, a central core domain that contains the primase activity, and a C-terminal DnaB-binding domain.</text>
</comment>
<dbReference type="Gene3D" id="3.90.980.10">
    <property type="entry name" value="DNA primase, catalytic core, N-terminal domain"/>
    <property type="match status" value="1"/>
</dbReference>
<dbReference type="HAMAP" id="MF_00974">
    <property type="entry name" value="DNA_primase_DnaG"/>
    <property type="match status" value="1"/>
</dbReference>
<dbReference type="InterPro" id="IPR006295">
    <property type="entry name" value="DNA_primase_DnaG"/>
</dbReference>
<gene>
    <name evidence="12" type="primary">dnaG</name>
    <name evidence="16" type="ORF">HDG69_003653</name>
</gene>
<feature type="compositionally biased region" description="Basic and acidic residues" evidence="14">
    <location>
        <begin position="464"/>
        <end position="478"/>
    </location>
</feature>
<dbReference type="GO" id="GO:0016779">
    <property type="term" value="F:nucleotidyltransferase activity"/>
    <property type="evidence" value="ECO:0007669"/>
    <property type="project" value="UniProtKB-KW"/>
</dbReference>
<comment type="similarity">
    <text evidence="12 13">Belongs to the DnaG primase family.</text>
</comment>
<keyword evidence="2 12" id="KW-0639">Primosome</keyword>
<dbReference type="NCBIfam" id="TIGR01391">
    <property type="entry name" value="dnaG"/>
    <property type="match status" value="1"/>
</dbReference>
<keyword evidence="17" id="KW-1185">Reference proteome</keyword>
<dbReference type="Gene3D" id="3.90.580.10">
    <property type="entry name" value="Zinc finger, CHC2-type domain"/>
    <property type="match status" value="1"/>
</dbReference>
<evidence type="ECO:0000256" key="4">
    <source>
        <dbReference type="ARBA" id="ARBA00022695"/>
    </source>
</evidence>
<dbReference type="Pfam" id="PF08275">
    <property type="entry name" value="DNAG_N"/>
    <property type="match status" value="1"/>
</dbReference>
<keyword evidence="10 12" id="KW-0238">DNA-binding</keyword>
<dbReference type="CDD" id="cd03364">
    <property type="entry name" value="TOPRIM_DnaG_primases"/>
    <property type="match status" value="1"/>
</dbReference>
<dbReference type="Pfam" id="PF01807">
    <property type="entry name" value="Zn_ribbon_DnaG"/>
    <property type="match status" value="1"/>
</dbReference>
<dbReference type="SUPFAM" id="SSF57783">
    <property type="entry name" value="Zinc beta-ribbon"/>
    <property type="match status" value="1"/>
</dbReference>
<dbReference type="SMART" id="SM00493">
    <property type="entry name" value="TOPRIM"/>
    <property type="match status" value="1"/>
</dbReference>
<evidence type="ECO:0000313" key="17">
    <source>
        <dbReference type="Proteomes" id="UP000757540"/>
    </source>
</evidence>
<dbReference type="SMART" id="SM00400">
    <property type="entry name" value="ZnF_CHCC"/>
    <property type="match status" value="1"/>
</dbReference>
<evidence type="ECO:0000256" key="1">
    <source>
        <dbReference type="ARBA" id="ARBA00022478"/>
    </source>
</evidence>
<sequence length="652" mass="70206">MAGLIKREDVEAVRERARIEEIVSAHVTLKSAGVGSMKGLCPFHDERSPSFHVRPGVGRWHCFGCGEGGDVISFVQKIDGMGFTDAVEHLADRVGVQLRYEDSRTGAAASRGPREEPGRRQRLIEAHRVAAEFYAEQLFAPNAQAARAFLAERSFGRDDAETFGLGFAPTGWDALMRHLQGRGFTQPELVASGLVSQGQRGVYDRFRGRLVWPIRDVTGAVIGFGARKLFDSDQGPKYLNTPETSLYKKAQVLYGIDLAKRAIAQSKRVVIVEGYTDVMAAHLSGVEVAVATCGTAFGADHAKVVRRLLGDTTAGGGLQLASGASLGGEIIFTFDGDAAGQKAAMRAFGEDQRFHAQTFVAVEPSGMDPCDLRMARGPEAVKALVDGRVPLFEFVIRTTLDGFDLETVEGRVGALRTAAPLVAGIRDRSMQMGYSRSLARWIGLDPEEVRREVGRASSRSGPARRGDERDVRGPRDDAPASGPDGGPGSPVLTAPDPRDPVARIERLALVVTLQYPQHVPALFDTLDEDAFATPAWRAVHAAVRAAGGVASGRDVAGSRWVEAVVDEAGDAVGPLVTELAVAPVPEDRENVIAAYVADVVRKVMDLGLTRRIADAKSRVQRLDPARDADAYGAAFAQLVAIERERRELRESV</sequence>
<dbReference type="InterPro" id="IPR006171">
    <property type="entry name" value="TOPRIM_dom"/>
</dbReference>
<dbReference type="PROSITE" id="PS50880">
    <property type="entry name" value="TOPRIM"/>
    <property type="match status" value="1"/>
</dbReference>
<keyword evidence="7 12" id="KW-0863">Zinc-finger</keyword>
<evidence type="ECO:0000256" key="8">
    <source>
        <dbReference type="ARBA" id="ARBA00022833"/>
    </source>
</evidence>
<dbReference type="Gene3D" id="3.40.1360.10">
    <property type="match status" value="1"/>
</dbReference>
<evidence type="ECO:0000256" key="7">
    <source>
        <dbReference type="ARBA" id="ARBA00022771"/>
    </source>
</evidence>
<dbReference type="InterPro" id="IPR013264">
    <property type="entry name" value="DNAG_N"/>
</dbReference>
<dbReference type="InterPro" id="IPR034151">
    <property type="entry name" value="TOPRIM_DnaG_bac"/>
</dbReference>
<protein>
    <recommendedName>
        <fullName evidence="12 13">DNA primase</fullName>
        <ecNumber evidence="12">2.7.7.101</ecNumber>
    </recommendedName>
</protein>
<proteinExistence type="inferred from homology"/>
<evidence type="ECO:0000256" key="12">
    <source>
        <dbReference type="HAMAP-Rule" id="MF_00974"/>
    </source>
</evidence>
<dbReference type="InterPro" id="IPR019475">
    <property type="entry name" value="DNA_primase_DnaB-bd"/>
</dbReference>
<comment type="catalytic activity">
    <reaction evidence="12">
        <text>ssDNA + n NTP = ssDNA/pppN(pN)n-1 hybrid + (n-1) diphosphate.</text>
        <dbReference type="EC" id="2.7.7.101"/>
    </reaction>
</comment>
<dbReference type="EC" id="2.7.7.101" evidence="12"/>
<dbReference type="SMART" id="SM00766">
    <property type="entry name" value="DnaG_DnaB_bind"/>
    <property type="match status" value="1"/>
</dbReference>
<feature type="region of interest" description="Disordered" evidence="14">
    <location>
        <begin position="452"/>
        <end position="498"/>
    </location>
</feature>
<evidence type="ECO:0000256" key="14">
    <source>
        <dbReference type="SAM" id="MobiDB-lite"/>
    </source>
</evidence>
<keyword evidence="3 12" id="KW-0808">Transferase</keyword>
<dbReference type="InterPro" id="IPR036977">
    <property type="entry name" value="DNA_primase_Znf_CHC2"/>
</dbReference>
<keyword evidence="5 12" id="KW-0235">DNA replication</keyword>
<evidence type="ECO:0000256" key="11">
    <source>
        <dbReference type="ARBA" id="ARBA00023163"/>
    </source>
</evidence>
<reference evidence="16 17" key="1">
    <citation type="submission" date="2020-05" db="EMBL/GenBank/DDBJ databases">
        <title>Genomic Encyclopedia of Type Strains, Phase III (KMG-III): the genomes of soil and plant-associated and newly described type strains.</title>
        <authorList>
            <person name="Whitman W."/>
        </authorList>
    </citation>
    <scope>NUCLEOTIDE SEQUENCE [LARGE SCALE GENOMIC DNA]</scope>
    <source>
        <strain evidence="16 17">KCTC 19046</strain>
    </source>
</reference>
<dbReference type="PANTHER" id="PTHR30313:SF2">
    <property type="entry name" value="DNA PRIMASE"/>
    <property type="match status" value="1"/>
</dbReference>
<dbReference type="SUPFAM" id="SSF56731">
    <property type="entry name" value="DNA primase core"/>
    <property type="match status" value="1"/>
</dbReference>
<keyword evidence="11 12" id="KW-0804">Transcription</keyword>
<dbReference type="InterPro" id="IPR050219">
    <property type="entry name" value="DnaG_primase"/>
</dbReference>
<evidence type="ECO:0000313" key="16">
    <source>
        <dbReference type="EMBL" id="NOV99051.1"/>
    </source>
</evidence>
<evidence type="ECO:0000256" key="2">
    <source>
        <dbReference type="ARBA" id="ARBA00022515"/>
    </source>
</evidence>
<keyword evidence="6 12" id="KW-0479">Metal-binding</keyword>
<accession>A0ABX2A8P3</accession>
<keyword evidence="1 12" id="KW-0240">DNA-directed RNA polymerase</keyword>
<feature type="zinc finger region" description="CHC2-type" evidence="12">
    <location>
        <begin position="41"/>
        <end position="65"/>
    </location>
</feature>
<name>A0ABX2A8P3_9MICO</name>
<dbReference type="InterPro" id="IPR037068">
    <property type="entry name" value="DNA_primase_core_N_sf"/>
</dbReference>
<dbReference type="InterPro" id="IPR013173">
    <property type="entry name" value="DNA_primase_DnaG_DnaB-bd_dom"/>
</dbReference>
<evidence type="ECO:0000256" key="6">
    <source>
        <dbReference type="ARBA" id="ARBA00022723"/>
    </source>
</evidence>
<keyword evidence="4 12" id="KW-0548">Nucleotidyltransferase</keyword>
<comment type="cofactor">
    <cofactor evidence="12 13">
        <name>Zn(2+)</name>
        <dbReference type="ChEBI" id="CHEBI:29105"/>
    </cofactor>
    <text evidence="12 13">Binds 1 zinc ion per monomer.</text>
</comment>
<comment type="subunit">
    <text evidence="12">Monomer. Interacts with DnaB.</text>
</comment>
<evidence type="ECO:0000256" key="5">
    <source>
        <dbReference type="ARBA" id="ARBA00022705"/>
    </source>
</evidence>
<evidence type="ECO:0000256" key="9">
    <source>
        <dbReference type="ARBA" id="ARBA00022842"/>
    </source>
</evidence>
<keyword evidence="8 12" id="KW-0862">Zinc</keyword>
<dbReference type="Pfam" id="PF10410">
    <property type="entry name" value="DnaB_bind"/>
    <property type="match status" value="1"/>
</dbReference>
<comment type="caution">
    <text evidence="16">The sequence shown here is derived from an EMBL/GenBank/DDBJ whole genome shotgun (WGS) entry which is preliminary data.</text>
</comment>
<organism evidence="16 17">
    <name type="scientific">Isoptericola halotolerans</name>
    <dbReference type="NCBI Taxonomy" id="300560"/>
    <lineage>
        <taxon>Bacteria</taxon>
        <taxon>Bacillati</taxon>
        <taxon>Actinomycetota</taxon>
        <taxon>Actinomycetes</taxon>
        <taxon>Micrococcales</taxon>
        <taxon>Promicromonosporaceae</taxon>
        <taxon>Isoptericola</taxon>
    </lineage>
</organism>
<dbReference type="RefSeq" id="WP_171785232.1">
    <property type="nucleotide sequence ID" value="NZ_BAAAML010000011.1"/>
</dbReference>
<dbReference type="PIRSF" id="PIRSF002811">
    <property type="entry name" value="DnaG"/>
    <property type="match status" value="1"/>
</dbReference>